<dbReference type="GO" id="GO:0048245">
    <property type="term" value="P:eosinophil chemotaxis"/>
    <property type="evidence" value="ECO:0007669"/>
    <property type="project" value="TreeGrafter"/>
</dbReference>
<dbReference type="GO" id="GO:0061844">
    <property type="term" value="P:antimicrobial humoral immune response mediated by antimicrobial peptide"/>
    <property type="evidence" value="ECO:0007669"/>
    <property type="project" value="TreeGrafter"/>
</dbReference>
<keyword evidence="6 9" id="KW-0732">Signal</keyword>
<proteinExistence type="inferred from homology"/>
<accession>A0A9B0WG52</accession>
<evidence type="ECO:0000313" key="12">
    <source>
        <dbReference type="RefSeq" id="XP_006833676.1"/>
    </source>
</evidence>
<keyword evidence="7" id="KW-1015">Disulfide bond</keyword>
<evidence type="ECO:0000256" key="9">
    <source>
        <dbReference type="RuleBase" id="RU361150"/>
    </source>
</evidence>
<feature type="chain" id="PRO_5039763934" description="C-C motif chemokine" evidence="9">
    <location>
        <begin position="24"/>
        <end position="105"/>
    </location>
</feature>
<evidence type="ECO:0000256" key="3">
    <source>
        <dbReference type="ARBA" id="ARBA00022500"/>
    </source>
</evidence>
<evidence type="ECO:0000256" key="7">
    <source>
        <dbReference type="ARBA" id="ARBA00023157"/>
    </source>
</evidence>
<dbReference type="OrthoDB" id="8934837at2759"/>
<keyword evidence="8" id="KW-0395">Inflammatory response</keyword>
<evidence type="ECO:0000256" key="6">
    <source>
        <dbReference type="ARBA" id="ARBA00022729"/>
    </source>
</evidence>
<dbReference type="CTD" id="6356"/>
<reference evidence="12" key="1">
    <citation type="submission" date="2025-08" db="UniProtKB">
        <authorList>
            <consortium name="RefSeq"/>
        </authorList>
    </citation>
    <scope>IDENTIFICATION</scope>
    <source>
        <tissue evidence="12">Spleen</tissue>
    </source>
</reference>
<name>A0A9B0WG52_CHRAS</name>
<evidence type="ECO:0000256" key="8">
    <source>
        <dbReference type="ARBA" id="ARBA00023198"/>
    </source>
</evidence>
<dbReference type="CDD" id="cd00272">
    <property type="entry name" value="Chemokine_CC"/>
    <property type="match status" value="1"/>
</dbReference>
<dbReference type="SUPFAM" id="SSF54117">
    <property type="entry name" value="Interleukin 8-like chemokines"/>
    <property type="match status" value="1"/>
</dbReference>
<keyword evidence="11" id="KW-1185">Reference proteome</keyword>
<dbReference type="GO" id="GO:0030335">
    <property type="term" value="P:positive regulation of cell migration"/>
    <property type="evidence" value="ECO:0007669"/>
    <property type="project" value="TreeGrafter"/>
</dbReference>
<dbReference type="RefSeq" id="XP_006833676.1">
    <property type="nucleotide sequence ID" value="XM_006833613.1"/>
</dbReference>
<evidence type="ECO:0000256" key="5">
    <source>
        <dbReference type="ARBA" id="ARBA00022525"/>
    </source>
</evidence>
<dbReference type="InterPro" id="IPR039809">
    <property type="entry name" value="Chemokine_b/g/d"/>
</dbReference>
<dbReference type="GO" id="GO:0048020">
    <property type="term" value="F:CCR chemokine receptor binding"/>
    <property type="evidence" value="ECO:0007669"/>
    <property type="project" value="TreeGrafter"/>
</dbReference>
<dbReference type="AlphaFoldDB" id="A0A9B0WG52"/>
<dbReference type="FunFam" id="2.40.50.40:FF:000002">
    <property type="entry name" value="C-C motif chemokine"/>
    <property type="match status" value="1"/>
</dbReference>
<feature type="signal peptide" evidence="9">
    <location>
        <begin position="1"/>
        <end position="23"/>
    </location>
</feature>
<evidence type="ECO:0000256" key="1">
    <source>
        <dbReference type="ARBA" id="ARBA00004613"/>
    </source>
</evidence>
<dbReference type="InterPro" id="IPR001811">
    <property type="entry name" value="Chemokine_IL8-like_dom"/>
</dbReference>
<dbReference type="PANTHER" id="PTHR12015:SF147">
    <property type="entry name" value="C-C MOTIF CHEMOKINE 13"/>
    <property type="match status" value="1"/>
</dbReference>
<organism evidence="11 12">
    <name type="scientific">Chrysochloris asiatica</name>
    <name type="common">Cape golden mole</name>
    <dbReference type="NCBI Taxonomy" id="185453"/>
    <lineage>
        <taxon>Eukaryota</taxon>
        <taxon>Metazoa</taxon>
        <taxon>Chordata</taxon>
        <taxon>Craniata</taxon>
        <taxon>Vertebrata</taxon>
        <taxon>Euteleostomi</taxon>
        <taxon>Mammalia</taxon>
        <taxon>Eutheria</taxon>
        <taxon>Afrotheria</taxon>
        <taxon>Chrysochloridae</taxon>
        <taxon>Chrysochlorinae</taxon>
        <taxon>Chrysochloris</taxon>
    </lineage>
</organism>
<gene>
    <name evidence="12" type="primary">CCL11</name>
</gene>
<dbReference type="GO" id="GO:0008009">
    <property type="term" value="F:chemokine activity"/>
    <property type="evidence" value="ECO:0007669"/>
    <property type="project" value="InterPro"/>
</dbReference>
<dbReference type="Proteomes" id="UP000504623">
    <property type="component" value="Unplaced"/>
</dbReference>
<feature type="domain" description="Chemokine interleukin-8-like" evidence="10">
    <location>
        <begin position="29"/>
        <end position="88"/>
    </location>
</feature>
<dbReference type="GO" id="GO:0006954">
    <property type="term" value="P:inflammatory response"/>
    <property type="evidence" value="ECO:0007669"/>
    <property type="project" value="UniProtKB-KW"/>
</dbReference>
<dbReference type="PROSITE" id="PS00472">
    <property type="entry name" value="SMALL_CYTOKINES_CC"/>
    <property type="match status" value="1"/>
</dbReference>
<dbReference type="GO" id="GO:0005615">
    <property type="term" value="C:extracellular space"/>
    <property type="evidence" value="ECO:0007669"/>
    <property type="project" value="UniProtKB-KW"/>
</dbReference>
<sequence>MKVSTELFCLLLIAATFSNQVFTQPASVPTVCCFTLTSKKISVHRLANYIRITSSKCPLRAVIFKTKLANKFCADPKEKWVQDAMKHLDENSQRSIHKANSLPSS</sequence>
<keyword evidence="4 9" id="KW-0202">Cytokine</keyword>
<evidence type="ECO:0000313" key="11">
    <source>
        <dbReference type="Proteomes" id="UP000504623"/>
    </source>
</evidence>
<protein>
    <recommendedName>
        <fullName evidence="9">C-C motif chemokine</fullName>
    </recommendedName>
</protein>
<dbReference type="InterPro" id="IPR000827">
    <property type="entry name" value="Chemokine_CC_CS"/>
</dbReference>
<keyword evidence="5 9" id="KW-0964">Secreted</keyword>
<dbReference type="InterPro" id="IPR036048">
    <property type="entry name" value="Interleukin_8-like_sf"/>
</dbReference>
<dbReference type="Pfam" id="PF00048">
    <property type="entry name" value="IL8"/>
    <property type="match status" value="1"/>
</dbReference>
<dbReference type="SMART" id="SM00199">
    <property type="entry name" value="SCY"/>
    <property type="match status" value="1"/>
</dbReference>
<keyword evidence="3 9" id="KW-0145">Chemotaxis</keyword>
<evidence type="ECO:0000256" key="2">
    <source>
        <dbReference type="ARBA" id="ARBA00010868"/>
    </source>
</evidence>
<evidence type="ECO:0000259" key="10">
    <source>
        <dbReference type="SMART" id="SM00199"/>
    </source>
</evidence>
<dbReference type="GeneID" id="102830400"/>
<evidence type="ECO:0000256" key="4">
    <source>
        <dbReference type="ARBA" id="ARBA00022514"/>
    </source>
</evidence>
<dbReference type="GO" id="GO:0070098">
    <property type="term" value="P:chemokine-mediated signaling pathway"/>
    <property type="evidence" value="ECO:0007669"/>
    <property type="project" value="TreeGrafter"/>
</dbReference>
<dbReference type="PANTHER" id="PTHR12015">
    <property type="entry name" value="SMALL INDUCIBLE CYTOKINE A"/>
    <property type="match status" value="1"/>
</dbReference>
<dbReference type="PRINTS" id="PR01721">
    <property type="entry name" value="FRACTALKINE"/>
</dbReference>
<dbReference type="Gene3D" id="2.40.50.40">
    <property type="match status" value="1"/>
</dbReference>
<comment type="subcellular location">
    <subcellularLocation>
        <location evidence="1 9">Secreted</location>
    </subcellularLocation>
</comment>
<comment type="similarity">
    <text evidence="2 9">Belongs to the intercrine beta (chemokine CC) family.</text>
</comment>